<dbReference type="InterPro" id="IPR011944">
    <property type="entry name" value="Steroid_delta5-4_isomerase"/>
</dbReference>
<organism evidence="2 3">
    <name type="scientific">Actinospica acidithermotolerans</name>
    <dbReference type="NCBI Taxonomy" id="2828514"/>
    <lineage>
        <taxon>Bacteria</taxon>
        <taxon>Bacillati</taxon>
        <taxon>Actinomycetota</taxon>
        <taxon>Actinomycetes</taxon>
        <taxon>Catenulisporales</taxon>
        <taxon>Actinospicaceae</taxon>
        <taxon>Actinospica</taxon>
    </lineage>
</organism>
<dbReference type="InterPro" id="IPR027843">
    <property type="entry name" value="DUF4440"/>
</dbReference>
<dbReference type="EMBL" id="JAGSOH010000166">
    <property type="protein sequence ID" value="MBR7830909.1"/>
    <property type="molecule type" value="Genomic_DNA"/>
</dbReference>
<dbReference type="SUPFAM" id="SSF54427">
    <property type="entry name" value="NTF2-like"/>
    <property type="match status" value="1"/>
</dbReference>
<reference evidence="2" key="1">
    <citation type="submission" date="2021-04" db="EMBL/GenBank/DDBJ databases">
        <title>Genome based classification of Actinospica acidithermotolerans sp. nov., an actinobacterium isolated from an Indonesian hot spring.</title>
        <authorList>
            <person name="Kusuma A.B."/>
            <person name="Putra K.E."/>
            <person name="Nafisah S."/>
            <person name="Loh J."/>
            <person name="Nouioui I."/>
            <person name="Goodfellow M."/>
        </authorList>
    </citation>
    <scope>NUCLEOTIDE SEQUENCE</scope>
    <source>
        <strain evidence="2">MGRD01-02</strain>
    </source>
</reference>
<gene>
    <name evidence="2" type="ORF">KDK95_31685</name>
</gene>
<evidence type="ECO:0000313" key="2">
    <source>
        <dbReference type="EMBL" id="MBR7830909.1"/>
    </source>
</evidence>
<proteinExistence type="predicted"/>
<protein>
    <submittedName>
        <fullName evidence="2">SgcJ/EcaC family oxidoreductase</fullName>
    </submittedName>
</protein>
<dbReference type="NCBIfam" id="TIGR02246">
    <property type="entry name" value="SgcJ/EcaC family oxidoreductase"/>
    <property type="match status" value="1"/>
</dbReference>
<feature type="domain" description="DUF4440" evidence="1">
    <location>
        <begin position="15"/>
        <end position="116"/>
    </location>
</feature>
<name>A0A941IKR7_9ACTN</name>
<dbReference type="Proteomes" id="UP000676325">
    <property type="component" value="Unassembled WGS sequence"/>
</dbReference>
<dbReference type="RefSeq" id="WP_212522028.1">
    <property type="nucleotide sequence ID" value="NZ_JAGSOH010000166.1"/>
</dbReference>
<accession>A0A941IKR7</accession>
<dbReference type="Pfam" id="PF14534">
    <property type="entry name" value="DUF4440"/>
    <property type="match status" value="1"/>
</dbReference>
<evidence type="ECO:0000259" key="1">
    <source>
        <dbReference type="Pfam" id="PF14534"/>
    </source>
</evidence>
<dbReference type="Gene3D" id="3.10.450.50">
    <property type="match status" value="1"/>
</dbReference>
<keyword evidence="3" id="KW-1185">Reference proteome</keyword>
<comment type="caution">
    <text evidence="2">The sequence shown here is derived from an EMBL/GenBank/DDBJ whole genome shotgun (WGS) entry which is preliminary data.</text>
</comment>
<dbReference type="AlphaFoldDB" id="A0A941IKR7"/>
<evidence type="ECO:0000313" key="3">
    <source>
        <dbReference type="Proteomes" id="UP000676325"/>
    </source>
</evidence>
<sequence length="126" mass="13473">MNTQTLDAARLPFVYEQALNAGDVDAVLSLFEPEATMRTVTGEVIAGEAKLRAETLQTIATKAHLTNRERHTLIAGDTALLIVDWTLTATLPDGTSINPTGTTTAVARRTPDGSWRFAVLNPLGIA</sequence>
<dbReference type="InterPro" id="IPR032710">
    <property type="entry name" value="NTF2-like_dom_sf"/>
</dbReference>